<sequence length="123" mass="14502">MLYNRLVKLRKEKKISQEGIAKALGIPRSTYAQYELGRRHPDYDVIQKIADFFGVSIDYLFGRVDHPEVVLTESERKLYDSIGEMPIEKIKQLFEFPDATEEDVDDILKYVEFLKSKRQQESR</sequence>
<dbReference type="InterPro" id="IPR001387">
    <property type="entry name" value="Cro/C1-type_HTH"/>
</dbReference>
<dbReference type="Gene3D" id="1.10.260.40">
    <property type="entry name" value="lambda repressor-like DNA-binding domains"/>
    <property type="match status" value="1"/>
</dbReference>
<dbReference type="PROSITE" id="PS50943">
    <property type="entry name" value="HTH_CROC1"/>
    <property type="match status" value="1"/>
</dbReference>
<reference evidence="3" key="1">
    <citation type="journal article" date="2023" name="Int. J. Syst. Evol. Microbiol.">
        <title>Collibacillus ludicampi gen. nov., sp. nov., a new soil bacterium of the family Alicyclobacillaceae.</title>
        <authorList>
            <person name="Jojima T."/>
            <person name="Ioku Y."/>
            <person name="Fukuta Y."/>
            <person name="Shirasaka N."/>
            <person name="Matsumura Y."/>
            <person name="Mori M."/>
        </authorList>
    </citation>
    <scope>NUCLEOTIDE SEQUENCE</scope>
    <source>
        <strain evidence="3">TP075</strain>
    </source>
</reference>
<dbReference type="RefSeq" id="WP_282200025.1">
    <property type="nucleotide sequence ID" value="NZ_BOQE01000001.1"/>
</dbReference>
<evidence type="ECO:0000259" key="2">
    <source>
        <dbReference type="PROSITE" id="PS50943"/>
    </source>
</evidence>
<evidence type="ECO:0000313" key="4">
    <source>
        <dbReference type="Proteomes" id="UP001057291"/>
    </source>
</evidence>
<dbReference type="SUPFAM" id="SSF47413">
    <property type="entry name" value="lambda repressor-like DNA-binding domains"/>
    <property type="match status" value="1"/>
</dbReference>
<dbReference type="SMART" id="SM00530">
    <property type="entry name" value="HTH_XRE"/>
    <property type="match status" value="1"/>
</dbReference>
<feature type="domain" description="HTH cro/C1-type" evidence="2">
    <location>
        <begin position="6"/>
        <end position="60"/>
    </location>
</feature>
<dbReference type="GO" id="GO:0003677">
    <property type="term" value="F:DNA binding"/>
    <property type="evidence" value="ECO:0007669"/>
    <property type="project" value="UniProtKB-KW"/>
</dbReference>
<organism evidence="3 4">
    <name type="scientific">Collibacillus ludicampi</name>
    <dbReference type="NCBI Taxonomy" id="2771369"/>
    <lineage>
        <taxon>Bacteria</taxon>
        <taxon>Bacillati</taxon>
        <taxon>Bacillota</taxon>
        <taxon>Bacilli</taxon>
        <taxon>Bacillales</taxon>
        <taxon>Alicyclobacillaceae</taxon>
        <taxon>Collibacillus</taxon>
    </lineage>
</organism>
<keyword evidence="1" id="KW-0238">DNA-binding</keyword>
<dbReference type="CDD" id="cd00093">
    <property type="entry name" value="HTH_XRE"/>
    <property type="match status" value="1"/>
</dbReference>
<accession>A0AAV4LGT4</accession>
<keyword evidence="4" id="KW-1185">Reference proteome</keyword>
<dbReference type="PANTHER" id="PTHR46558:SF14">
    <property type="entry name" value="HTH-TYPE TRANSCRIPTIONAL REGULATOR ANSR"/>
    <property type="match status" value="1"/>
</dbReference>
<dbReference type="Pfam" id="PF01381">
    <property type="entry name" value="HTH_3"/>
    <property type="match status" value="1"/>
</dbReference>
<dbReference type="Proteomes" id="UP001057291">
    <property type="component" value="Unassembled WGS sequence"/>
</dbReference>
<evidence type="ECO:0000313" key="3">
    <source>
        <dbReference type="EMBL" id="GIM46995.1"/>
    </source>
</evidence>
<dbReference type="PANTHER" id="PTHR46558">
    <property type="entry name" value="TRACRIPTIONAL REGULATORY PROTEIN-RELATED-RELATED"/>
    <property type="match status" value="1"/>
</dbReference>
<dbReference type="AlphaFoldDB" id="A0AAV4LGT4"/>
<proteinExistence type="predicted"/>
<dbReference type="InterPro" id="IPR010982">
    <property type="entry name" value="Lambda_DNA-bd_dom_sf"/>
</dbReference>
<dbReference type="EMBL" id="BOQE01000001">
    <property type="protein sequence ID" value="GIM46995.1"/>
    <property type="molecule type" value="Genomic_DNA"/>
</dbReference>
<protein>
    <recommendedName>
        <fullName evidence="2">HTH cro/C1-type domain-containing protein</fullName>
    </recommendedName>
</protein>
<evidence type="ECO:0000256" key="1">
    <source>
        <dbReference type="ARBA" id="ARBA00023125"/>
    </source>
</evidence>
<comment type="caution">
    <text evidence="3">The sequence shown here is derived from an EMBL/GenBank/DDBJ whole genome shotgun (WGS) entry which is preliminary data.</text>
</comment>
<name>A0AAV4LGT4_9BACL</name>
<gene>
    <name evidence="3" type="ORF">DNHGIG_25440</name>
</gene>